<sequence length="123" mass="13458">MLTRSSTLLACLLLACLLLAAARGGRPISQVYTWLNNVNSTEPEELLRKTHDQTLADALESIRAAPERQRGGVFDTARQMASCLSSSRIAAWVNPGTVPRPEFNPHQFVRRAGTLYSLPAKAP</sequence>
<dbReference type="RefSeq" id="WP_209697703.1">
    <property type="nucleotide sequence ID" value="NZ_BAAAVU010000015.1"/>
</dbReference>
<reference evidence="2 3" key="1">
    <citation type="submission" date="2021-03" db="EMBL/GenBank/DDBJ databases">
        <title>Sequencing the genomes of 1000 actinobacteria strains.</title>
        <authorList>
            <person name="Klenk H.-P."/>
        </authorList>
    </citation>
    <scope>NUCLEOTIDE SEQUENCE [LARGE SCALE GENOMIC DNA]</scope>
    <source>
        <strain evidence="2 3">DSM 18824</strain>
    </source>
</reference>
<dbReference type="EMBL" id="JAGINT010000002">
    <property type="protein sequence ID" value="MBP2354975.1"/>
    <property type="molecule type" value="Genomic_DNA"/>
</dbReference>
<organism evidence="2 3">
    <name type="scientific">Kribbella aluminosa</name>
    <dbReference type="NCBI Taxonomy" id="416017"/>
    <lineage>
        <taxon>Bacteria</taxon>
        <taxon>Bacillati</taxon>
        <taxon>Actinomycetota</taxon>
        <taxon>Actinomycetes</taxon>
        <taxon>Propionibacteriales</taxon>
        <taxon>Kribbellaceae</taxon>
        <taxon>Kribbella</taxon>
    </lineage>
</organism>
<protein>
    <submittedName>
        <fullName evidence="2">DsRNA-specific ribonuclease</fullName>
    </submittedName>
</protein>
<name>A0ABS4UTM0_9ACTN</name>
<keyword evidence="1" id="KW-0732">Signal</keyword>
<keyword evidence="3" id="KW-1185">Reference proteome</keyword>
<dbReference type="Proteomes" id="UP000755585">
    <property type="component" value="Unassembled WGS sequence"/>
</dbReference>
<accession>A0ABS4UTM0</accession>
<feature type="chain" id="PRO_5047368871" evidence="1">
    <location>
        <begin position="21"/>
        <end position="123"/>
    </location>
</feature>
<evidence type="ECO:0000313" key="3">
    <source>
        <dbReference type="Proteomes" id="UP000755585"/>
    </source>
</evidence>
<evidence type="ECO:0000313" key="2">
    <source>
        <dbReference type="EMBL" id="MBP2354975.1"/>
    </source>
</evidence>
<evidence type="ECO:0000256" key="1">
    <source>
        <dbReference type="SAM" id="SignalP"/>
    </source>
</evidence>
<comment type="caution">
    <text evidence="2">The sequence shown here is derived from an EMBL/GenBank/DDBJ whole genome shotgun (WGS) entry which is preliminary data.</text>
</comment>
<proteinExistence type="predicted"/>
<feature type="signal peptide" evidence="1">
    <location>
        <begin position="1"/>
        <end position="20"/>
    </location>
</feature>
<gene>
    <name evidence="2" type="ORF">JOF29_006085</name>
</gene>
<dbReference type="PROSITE" id="PS51257">
    <property type="entry name" value="PROKAR_LIPOPROTEIN"/>
    <property type="match status" value="1"/>
</dbReference>